<proteinExistence type="predicted"/>
<keyword evidence="1" id="KW-0732">Signal</keyword>
<evidence type="ECO:0000313" key="2">
    <source>
        <dbReference type="EMBL" id="KYG66216.1"/>
    </source>
</evidence>
<reference evidence="2 3" key="1">
    <citation type="submission" date="2016-03" db="EMBL/GenBank/DDBJ databases">
        <authorList>
            <person name="Ploux O."/>
        </authorList>
    </citation>
    <scope>NUCLEOTIDE SEQUENCE [LARGE SCALE GENOMIC DNA]</scope>
    <source>
        <strain evidence="2 3">R0</strain>
    </source>
</reference>
<dbReference type="EMBL" id="LUKE01000001">
    <property type="protein sequence ID" value="KYG66216.1"/>
    <property type="molecule type" value="Genomic_DNA"/>
</dbReference>
<accession>A0A150WPC7</accession>
<gene>
    <name evidence="2" type="ORF">AZI86_03910</name>
</gene>
<organism evidence="2 3">
    <name type="scientific">Bdellovibrio bacteriovorus</name>
    <dbReference type="NCBI Taxonomy" id="959"/>
    <lineage>
        <taxon>Bacteria</taxon>
        <taxon>Pseudomonadati</taxon>
        <taxon>Bdellovibrionota</taxon>
        <taxon>Bdellovibrionia</taxon>
        <taxon>Bdellovibrionales</taxon>
        <taxon>Pseudobdellovibrionaceae</taxon>
        <taxon>Bdellovibrio</taxon>
    </lineage>
</organism>
<comment type="caution">
    <text evidence="2">The sequence shown here is derived from an EMBL/GenBank/DDBJ whole genome shotgun (WGS) entry which is preliminary data.</text>
</comment>
<feature type="signal peptide" evidence="1">
    <location>
        <begin position="1"/>
        <end position="21"/>
    </location>
</feature>
<sequence>MGMKKYVFSATLLLFAIPALAATQNRTESVRNAKVWLAPAWISKDFSFSADLDVLKGPPPEPEDMNLLKRPVTCEVNERSMEKKLGGRTRKFNCELPQEKKSLIKVKYRFKNGEISGELFGTRLLWALGFAADRMFFIDKLDCFGCTEDPFKDYRIDPTSKTNPRSFELVAVERKFEGKEIKVKKLFGEYEGWSFGELMRFLPETPGSKARALVEREALRLLAIFLMHGDNKDDNQSLICLGKTNDQGGCSGETVLMIHDLGATFGKGYDPQEASKTNLQDWSNSPIWENPKRCIATMGPSHTSDLERTVIKEQGRVFLAKLLRGFVQGDAGKERVRDLFRSGRGDLRSASIEEWTEVFLRKVDEIEFPMGKANRSFTCPTRF</sequence>
<evidence type="ECO:0000256" key="1">
    <source>
        <dbReference type="SAM" id="SignalP"/>
    </source>
</evidence>
<keyword evidence="3" id="KW-1185">Reference proteome</keyword>
<name>A0A150WPC7_BDEBC</name>
<dbReference type="AlphaFoldDB" id="A0A150WPC7"/>
<feature type="chain" id="PRO_5007573448" evidence="1">
    <location>
        <begin position="22"/>
        <end position="383"/>
    </location>
</feature>
<protein>
    <submittedName>
        <fullName evidence="2">Uncharacterized protein</fullName>
    </submittedName>
</protein>
<evidence type="ECO:0000313" key="3">
    <source>
        <dbReference type="Proteomes" id="UP000075320"/>
    </source>
</evidence>
<dbReference type="Proteomes" id="UP000075320">
    <property type="component" value="Unassembled WGS sequence"/>
</dbReference>